<proteinExistence type="predicted"/>
<evidence type="ECO:0000313" key="1">
    <source>
        <dbReference type="EMBL" id="RFA28891.1"/>
    </source>
</evidence>
<dbReference type="Proteomes" id="UP000257080">
    <property type="component" value="Unassembled WGS sequence"/>
</dbReference>
<dbReference type="EMBL" id="NBXE01000008">
    <property type="protein sequence ID" value="RFA28891.1"/>
    <property type="molecule type" value="Genomic_DNA"/>
</dbReference>
<organism evidence="1 2">
    <name type="scientific">Subtercola boreus</name>
    <dbReference type="NCBI Taxonomy" id="120213"/>
    <lineage>
        <taxon>Bacteria</taxon>
        <taxon>Bacillati</taxon>
        <taxon>Actinomycetota</taxon>
        <taxon>Actinomycetes</taxon>
        <taxon>Micrococcales</taxon>
        <taxon>Microbacteriaceae</taxon>
        <taxon>Subtercola</taxon>
    </lineage>
</organism>
<dbReference type="RefSeq" id="WP_116417681.1">
    <property type="nucleotide sequence ID" value="NZ_NBXC01000008.1"/>
</dbReference>
<protein>
    <submittedName>
        <fullName evidence="1">Uncharacterized protein</fullName>
    </submittedName>
</protein>
<evidence type="ECO:0000313" key="2">
    <source>
        <dbReference type="Proteomes" id="UP000257080"/>
    </source>
</evidence>
<name>A0A3E0WFA9_9MICO</name>
<reference evidence="1 2" key="1">
    <citation type="submission" date="2017-04" db="EMBL/GenBank/DDBJ databases">
        <title>Comparative genome analysis of Subtercola boreus.</title>
        <authorList>
            <person name="Cho Y.-J."/>
            <person name="Cho A."/>
            <person name="Kim O.-S."/>
            <person name="Lee J.-I."/>
        </authorList>
    </citation>
    <scope>NUCLEOTIDE SEQUENCE [LARGE SCALE GENOMIC DNA]</scope>
    <source>
        <strain evidence="1 2">P28004</strain>
    </source>
</reference>
<comment type="caution">
    <text evidence="1">The sequence shown here is derived from an EMBL/GenBank/DDBJ whole genome shotgun (WGS) entry which is preliminary data.</text>
</comment>
<dbReference type="AlphaFoldDB" id="A0A3E0WFA9"/>
<sequence>MLNGNPSLADIDLPSDIDGRVDFWTSHRQYTLLNHRADVWYLFCLEKSTPQMTHTLDVRGSEWVASPIDRGRNVHAPDWRDALRRVVV</sequence>
<dbReference type="OrthoDB" id="5120075at2"/>
<accession>A0A3E0WFA9</accession>
<gene>
    <name evidence="1" type="ORF">B7R25_04065</name>
</gene>